<dbReference type="InterPro" id="IPR032710">
    <property type="entry name" value="NTF2-like_dom_sf"/>
</dbReference>
<reference evidence="2" key="1">
    <citation type="journal article" date="2014" name="Int. J. Syst. Evol. Microbiol.">
        <title>Complete genome sequence of Corynebacterium casei LMG S-19264T (=DSM 44701T), isolated from a smear-ripened cheese.</title>
        <authorList>
            <consortium name="US DOE Joint Genome Institute (JGI-PGF)"/>
            <person name="Walter F."/>
            <person name="Albersmeier A."/>
            <person name="Kalinowski J."/>
            <person name="Ruckert C."/>
        </authorList>
    </citation>
    <scope>NUCLEOTIDE SEQUENCE</scope>
    <source>
        <strain evidence="2">KCTC 42249</strain>
    </source>
</reference>
<dbReference type="SUPFAM" id="SSF54427">
    <property type="entry name" value="NTF2-like"/>
    <property type="match status" value="1"/>
</dbReference>
<comment type="caution">
    <text evidence="2">The sequence shown here is derived from an EMBL/GenBank/DDBJ whole genome shotgun (WGS) entry which is preliminary data.</text>
</comment>
<name>A0A8J3GLR4_9HYPH</name>
<dbReference type="RefSeq" id="WP_189505518.1">
    <property type="nucleotide sequence ID" value="NZ_BMZQ01000002.1"/>
</dbReference>
<dbReference type="PANTHER" id="PTHR41252:SF1">
    <property type="entry name" value="BLR2505 PROTEIN"/>
    <property type="match status" value="1"/>
</dbReference>
<accession>A0A8J3GLR4</accession>
<dbReference type="PANTHER" id="PTHR41252">
    <property type="entry name" value="BLR2505 PROTEIN"/>
    <property type="match status" value="1"/>
</dbReference>
<feature type="domain" description="SnoaL-like" evidence="1">
    <location>
        <begin position="11"/>
        <end position="117"/>
    </location>
</feature>
<evidence type="ECO:0000313" key="2">
    <source>
        <dbReference type="EMBL" id="GHD19601.1"/>
    </source>
</evidence>
<dbReference type="GO" id="GO:0016853">
    <property type="term" value="F:isomerase activity"/>
    <property type="evidence" value="ECO:0007669"/>
    <property type="project" value="UniProtKB-KW"/>
</dbReference>
<protein>
    <submittedName>
        <fullName evidence="2">Ketosteroid isomerase</fullName>
    </submittedName>
</protein>
<dbReference type="Proteomes" id="UP000630142">
    <property type="component" value="Unassembled WGS sequence"/>
</dbReference>
<dbReference type="EMBL" id="BMZQ01000002">
    <property type="protein sequence ID" value="GHD19601.1"/>
    <property type="molecule type" value="Genomic_DNA"/>
</dbReference>
<sequence>MSNIEQNRALVQKLYAGFAAGDLPAVLSTMASDIEWTEAEGYPYAGTFVGHDAVVQSVFAKLMTEWEGYQAVPDSTVAEGDTVVALGHYSGRYSNTGKSFRAPFVHVWTVRDNKLARFIQHTDTAIVQRALEA</sequence>
<dbReference type="InterPro" id="IPR037401">
    <property type="entry name" value="SnoaL-like"/>
</dbReference>
<keyword evidence="2" id="KW-0413">Isomerase</keyword>
<keyword evidence="3" id="KW-1185">Reference proteome</keyword>
<gene>
    <name evidence="2" type="ORF">GCM10016234_31480</name>
</gene>
<dbReference type="AlphaFoldDB" id="A0A8J3GLR4"/>
<organism evidence="2 3">
    <name type="scientific">Tianweitania populi</name>
    <dbReference type="NCBI Taxonomy" id="1607949"/>
    <lineage>
        <taxon>Bacteria</taxon>
        <taxon>Pseudomonadati</taxon>
        <taxon>Pseudomonadota</taxon>
        <taxon>Alphaproteobacteria</taxon>
        <taxon>Hyphomicrobiales</taxon>
        <taxon>Phyllobacteriaceae</taxon>
        <taxon>Tianweitania</taxon>
    </lineage>
</organism>
<evidence type="ECO:0000259" key="1">
    <source>
        <dbReference type="Pfam" id="PF12680"/>
    </source>
</evidence>
<evidence type="ECO:0000313" key="3">
    <source>
        <dbReference type="Proteomes" id="UP000630142"/>
    </source>
</evidence>
<dbReference type="Gene3D" id="3.10.450.50">
    <property type="match status" value="1"/>
</dbReference>
<proteinExistence type="predicted"/>
<reference evidence="2" key="2">
    <citation type="submission" date="2020-09" db="EMBL/GenBank/DDBJ databases">
        <authorList>
            <person name="Sun Q."/>
            <person name="Kim S."/>
        </authorList>
    </citation>
    <scope>NUCLEOTIDE SEQUENCE</scope>
    <source>
        <strain evidence="2">KCTC 42249</strain>
    </source>
</reference>
<dbReference type="Pfam" id="PF12680">
    <property type="entry name" value="SnoaL_2"/>
    <property type="match status" value="1"/>
</dbReference>